<dbReference type="GO" id="GO:0003351">
    <property type="term" value="P:epithelial cilium movement involved in extracellular fluid movement"/>
    <property type="evidence" value="ECO:0007669"/>
    <property type="project" value="TreeGrafter"/>
</dbReference>
<evidence type="ECO:0000256" key="6">
    <source>
        <dbReference type="ARBA" id="ARBA00022902"/>
    </source>
</evidence>
<evidence type="ECO:0000256" key="4">
    <source>
        <dbReference type="ARBA" id="ARBA00022737"/>
    </source>
</evidence>
<keyword evidence="6" id="KW-0524">Neurogenesis</keyword>
<evidence type="ECO:0000259" key="13">
    <source>
        <dbReference type="PROSITE" id="PS51203"/>
    </source>
</evidence>
<dbReference type="InParanoid" id="A0A672ZJP1"/>
<gene>
    <name evidence="14" type="primary">dnaaf4</name>
</gene>
<dbReference type="GO" id="GO:0005634">
    <property type="term" value="C:nucleus"/>
    <property type="evidence" value="ECO:0007669"/>
    <property type="project" value="UniProtKB-SubCell"/>
</dbReference>
<feature type="region of interest" description="Disordered" evidence="12">
    <location>
        <begin position="106"/>
        <end position="198"/>
    </location>
</feature>
<dbReference type="Pfam" id="PF00515">
    <property type="entry name" value="TPR_1"/>
    <property type="match status" value="1"/>
</dbReference>
<dbReference type="GO" id="GO:0043005">
    <property type="term" value="C:neuron projection"/>
    <property type="evidence" value="ECO:0007669"/>
    <property type="project" value="UniProtKB-SubCell"/>
</dbReference>
<dbReference type="Gene3D" id="1.25.40.10">
    <property type="entry name" value="Tetratricopeptide repeat domain"/>
    <property type="match status" value="1"/>
</dbReference>
<feature type="compositionally biased region" description="Basic and acidic residues" evidence="12">
    <location>
        <begin position="135"/>
        <end position="183"/>
    </location>
</feature>
<evidence type="ECO:0000256" key="10">
    <source>
        <dbReference type="ARBA" id="ARBA00024430"/>
    </source>
</evidence>
<keyword evidence="3" id="KW-0963">Cytoplasm</keyword>
<reference evidence="14" key="2">
    <citation type="submission" date="2025-08" db="UniProtKB">
        <authorList>
            <consortium name="Ensembl"/>
        </authorList>
    </citation>
    <scope>IDENTIFICATION</scope>
</reference>
<comment type="subcellular location">
    <subcellularLocation>
        <location evidence="2">Cell projection</location>
        <location evidence="2">Neuron projection</location>
    </subcellularLocation>
    <subcellularLocation>
        <location evidence="9">Dynein axonemal particle</location>
    </subcellularLocation>
    <subcellularLocation>
        <location evidence="1">Nucleus</location>
    </subcellularLocation>
</comment>
<dbReference type="InterPro" id="IPR008978">
    <property type="entry name" value="HSP20-like_chaperone"/>
</dbReference>
<keyword evidence="7" id="KW-0539">Nucleus</keyword>
<evidence type="ECO:0000256" key="2">
    <source>
        <dbReference type="ARBA" id="ARBA00004487"/>
    </source>
</evidence>
<dbReference type="AlphaFoldDB" id="A0A672ZJP1"/>
<dbReference type="GO" id="GO:0007399">
    <property type="term" value="P:nervous system development"/>
    <property type="evidence" value="ECO:0007669"/>
    <property type="project" value="UniProtKB-KW"/>
</dbReference>
<dbReference type="InterPro" id="IPR037894">
    <property type="entry name" value="CS_DYX1C1"/>
</dbReference>
<dbReference type="PROSITE" id="PS51203">
    <property type="entry name" value="CS"/>
    <property type="match status" value="1"/>
</dbReference>
<dbReference type="SUPFAM" id="SSF48452">
    <property type="entry name" value="TPR-like"/>
    <property type="match status" value="1"/>
</dbReference>
<evidence type="ECO:0000256" key="7">
    <source>
        <dbReference type="ARBA" id="ARBA00023242"/>
    </source>
</evidence>
<dbReference type="InterPro" id="IPR011990">
    <property type="entry name" value="TPR-like_helical_dom_sf"/>
</dbReference>
<evidence type="ECO:0000256" key="9">
    <source>
        <dbReference type="ARBA" id="ARBA00024190"/>
    </source>
</evidence>
<evidence type="ECO:0000313" key="14">
    <source>
        <dbReference type="Ensembl" id="ENSSORP00005016697.1"/>
    </source>
</evidence>
<evidence type="ECO:0000256" key="5">
    <source>
        <dbReference type="ARBA" id="ARBA00022803"/>
    </source>
</evidence>
<evidence type="ECO:0000256" key="8">
    <source>
        <dbReference type="ARBA" id="ARBA00023273"/>
    </source>
</evidence>
<dbReference type="GO" id="GO:0120293">
    <property type="term" value="C:dynein axonemal particle"/>
    <property type="evidence" value="ECO:0007669"/>
    <property type="project" value="UniProtKB-SubCell"/>
</dbReference>
<dbReference type="Ensembl" id="ENSSORT00005017207.1">
    <property type="protein sequence ID" value="ENSSORP00005016697.1"/>
    <property type="gene ID" value="ENSSORG00005008433.1"/>
</dbReference>
<evidence type="ECO:0000313" key="15">
    <source>
        <dbReference type="Proteomes" id="UP000472271"/>
    </source>
</evidence>
<evidence type="ECO:0000256" key="12">
    <source>
        <dbReference type="SAM" id="MobiDB-lite"/>
    </source>
</evidence>
<dbReference type="Pfam" id="PF04969">
    <property type="entry name" value="CS"/>
    <property type="match status" value="1"/>
</dbReference>
<dbReference type="GO" id="GO:0005576">
    <property type="term" value="C:extracellular region"/>
    <property type="evidence" value="ECO:0007669"/>
    <property type="project" value="GOC"/>
</dbReference>
<dbReference type="PANTHER" id="PTHR46492:SF1">
    <property type="entry name" value="DYNEIN AXONEMAL ASSEMBLY FACTOR 4"/>
    <property type="match status" value="1"/>
</dbReference>
<name>A0A672ZJP1_9TELE</name>
<dbReference type="FunFam" id="2.60.40.790:FF:000015">
    <property type="entry name" value="dynein assembly factor 4, axonemal isoform X1"/>
    <property type="match status" value="1"/>
</dbReference>
<dbReference type="FunFam" id="1.25.40.10:FF:000176">
    <property type="entry name" value="dynein assembly factor 4, axonemal isoform X1"/>
    <property type="match status" value="1"/>
</dbReference>
<dbReference type="GO" id="GO:0007507">
    <property type="term" value="P:heart development"/>
    <property type="evidence" value="ECO:0007669"/>
    <property type="project" value="TreeGrafter"/>
</dbReference>
<dbReference type="GO" id="GO:0036158">
    <property type="term" value="P:outer dynein arm assembly"/>
    <property type="evidence" value="ECO:0007669"/>
    <property type="project" value="TreeGrafter"/>
</dbReference>
<dbReference type="Proteomes" id="UP000472271">
    <property type="component" value="Chromosome 6"/>
</dbReference>
<dbReference type="SMART" id="SM00028">
    <property type="entry name" value="TPR"/>
    <property type="match status" value="3"/>
</dbReference>
<keyword evidence="5 11" id="KW-0802">TPR repeat</keyword>
<dbReference type="GO" id="GO:0007368">
    <property type="term" value="P:determination of left/right symmetry"/>
    <property type="evidence" value="ECO:0007669"/>
    <property type="project" value="TreeGrafter"/>
</dbReference>
<dbReference type="InterPro" id="IPR052004">
    <property type="entry name" value="Dynein_assembly_factor_4"/>
</dbReference>
<dbReference type="GO" id="GO:0036159">
    <property type="term" value="P:inner dynein arm assembly"/>
    <property type="evidence" value="ECO:0007669"/>
    <property type="project" value="TreeGrafter"/>
</dbReference>
<feature type="domain" description="CS" evidence="13">
    <location>
        <begin position="3"/>
        <end position="87"/>
    </location>
</feature>
<dbReference type="InterPro" id="IPR007052">
    <property type="entry name" value="CS_dom"/>
</dbReference>
<evidence type="ECO:0000256" key="3">
    <source>
        <dbReference type="ARBA" id="ARBA00022490"/>
    </source>
</evidence>
<dbReference type="Gene3D" id="2.60.40.790">
    <property type="match status" value="1"/>
</dbReference>
<evidence type="ECO:0000256" key="11">
    <source>
        <dbReference type="PROSITE-ProRule" id="PRU00339"/>
    </source>
</evidence>
<proteinExistence type="predicted"/>
<dbReference type="CDD" id="cd06469">
    <property type="entry name" value="p23_DYX1C1_like"/>
    <property type="match status" value="1"/>
</dbReference>
<dbReference type="InterPro" id="IPR019734">
    <property type="entry name" value="TPR_rpt"/>
</dbReference>
<feature type="compositionally biased region" description="Basic and acidic residues" evidence="12">
    <location>
        <begin position="107"/>
        <end position="128"/>
    </location>
</feature>
<sequence>MPVLVPDYTWTQTQSTVHIHLPLKGAKPGRVHVTSTDEYLKVHFQPFLLEVFLFQPVDDDRSTARIGNGVANITLYKKTNNQWEQLMINTTDKEVMKQIRMKALMKNQEKLTAESKTKTQKRQEERKYTLQSMMKLEDEERDSIRKIKDTERKKTTAELEEWQTKQKGEEDARVQRKEKERSHGGKNKPGNGSNPLTERPSSVYSMCLGFGSNNPFFCLDRRSVSEVKKPEQKHLPAPRAAGNIQVKFTPRVFPTALRESRVAEEEEWLRKQAEARRSVNAEVEELKDLKDEERNPDWLKEKGDRCFLTGDYLGAVNAYNLAIRLNRKIPALYSNRAACHLKLKNLHKAIEDCSQALSLLTPPVQSNAASRVRVHVRRGTAFCHLQLYTEGLLDYQAALNIDPENQALQADAQRIRNVIQGLEPETQQNTTKGCESPNH</sequence>
<dbReference type="SUPFAM" id="SSF49764">
    <property type="entry name" value="HSP20-like chaperones"/>
    <property type="match status" value="1"/>
</dbReference>
<evidence type="ECO:0000256" key="1">
    <source>
        <dbReference type="ARBA" id="ARBA00004123"/>
    </source>
</evidence>
<keyword evidence="8" id="KW-0966">Cell projection</keyword>
<dbReference type="GO" id="GO:0030331">
    <property type="term" value="F:nuclear estrogen receptor binding"/>
    <property type="evidence" value="ECO:0007669"/>
    <property type="project" value="TreeGrafter"/>
</dbReference>
<accession>A0A672ZJP1</accession>
<dbReference type="PANTHER" id="PTHR46492">
    <property type="entry name" value="DYNEIN ASSEMBLY FACTOR 4, AXONEMAL"/>
    <property type="match status" value="1"/>
</dbReference>
<protein>
    <recommendedName>
        <fullName evidence="10">Dynein axonemal assembly factor 4</fullName>
    </recommendedName>
</protein>
<keyword evidence="15" id="KW-1185">Reference proteome</keyword>
<keyword evidence="4" id="KW-0677">Repeat</keyword>
<reference evidence="14" key="1">
    <citation type="submission" date="2019-06" db="EMBL/GenBank/DDBJ databases">
        <authorList>
            <consortium name="Wellcome Sanger Institute Data Sharing"/>
        </authorList>
    </citation>
    <scope>NUCLEOTIDE SEQUENCE [LARGE SCALE GENOMIC DNA]</scope>
</reference>
<organism evidence="14 15">
    <name type="scientific">Sphaeramia orbicularis</name>
    <name type="common">orbiculate cardinalfish</name>
    <dbReference type="NCBI Taxonomy" id="375764"/>
    <lineage>
        <taxon>Eukaryota</taxon>
        <taxon>Metazoa</taxon>
        <taxon>Chordata</taxon>
        <taxon>Craniata</taxon>
        <taxon>Vertebrata</taxon>
        <taxon>Euteleostomi</taxon>
        <taxon>Actinopterygii</taxon>
        <taxon>Neopterygii</taxon>
        <taxon>Teleostei</taxon>
        <taxon>Neoteleostei</taxon>
        <taxon>Acanthomorphata</taxon>
        <taxon>Gobiaria</taxon>
        <taxon>Kurtiformes</taxon>
        <taxon>Apogonoidei</taxon>
        <taxon>Apogonidae</taxon>
        <taxon>Apogoninae</taxon>
        <taxon>Sphaeramia</taxon>
    </lineage>
</organism>
<dbReference type="PROSITE" id="PS50005">
    <property type="entry name" value="TPR"/>
    <property type="match status" value="1"/>
</dbReference>
<reference evidence="14" key="3">
    <citation type="submission" date="2025-09" db="UniProtKB">
        <authorList>
            <consortium name="Ensembl"/>
        </authorList>
    </citation>
    <scope>IDENTIFICATION</scope>
</reference>
<feature type="repeat" description="TPR" evidence="11">
    <location>
        <begin position="372"/>
        <end position="405"/>
    </location>
</feature>